<dbReference type="AlphaFoldDB" id="A0A0E9XDB4"/>
<sequence length="59" mass="6558">MWTVCGLQCPQSMNRLRLSICLSVSLSHNQNKDIYCTDTANGTGSRSSSFPRQQDPLPN</sequence>
<organism evidence="2">
    <name type="scientific">Anguilla anguilla</name>
    <name type="common">European freshwater eel</name>
    <name type="synonym">Muraena anguilla</name>
    <dbReference type="NCBI Taxonomy" id="7936"/>
    <lineage>
        <taxon>Eukaryota</taxon>
        <taxon>Metazoa</taxon>
        <taxon>Chordata</taxon>
        <taxon>Craniata</taxon>
        <taxon>Vertebrata</taxon>
        <taxon>Euteleostomi</taxon>
        <taxon>Actinopterygii</taxon>
        <taxon>Neopterygii</taxon>
        <taxon>Teleostei</taxon>
        <taxon>Anguilliformes</taxon>
        <taxon>Anguillidae</taxon>
        <taxon>Anguilla</taxon>
    </lineage>
</organism>
<name>A0A0E9XDB4_ANGAN</name>
<accession>A0A0E9XDB4</accession>
<feature type="region of interest" description="Disordered" evidence="1">
    <location>
        <begin position="38"/>
        <end position="59"/>
    </location>
</feature>
<dbReference type="EMBL" id="GBXM01008146">
    <property type="protein sequence ID" value="JAI00432.1"/>
    <property type="molecule type" value="Transcribed_RNA"/>
</dbReference>
<evidence type="ECO:0000313" key="2">
    <source>
        <dbReference type="EMBL" id="JAI00432.1"/>
    </source>
</evidence>
<reference evidence="2" key="1">
    <citation type="submission" date="2014-11" db="EMBL/GenBank/DDBJ databases">
        <authorList>
            <person name="Amaro Gonzalez C."/>
        </authorList>
    </citation>
    <scope>NUCLEOTIDE SEQUENCE</scope>
</reference>
<evidence type="ECO:0000256" key="1">
    <source>
        <dbReference type="SAM" id="MobiDB-lite"/>
    </source>
</evidence>
<feature type="compositionally biased region" description="Polar residues" evidence="1">
    <location>
        <begin position="38"/>
        <end position="52"/>
    </location>
</feature>
<proteinExistence type="predicted"/>
<protein>
    <submittedName>
        <fullName evidence="2">Uncharacterized protein</fullName>
    </submittedName>
</protein>
<reference evidence="2" key="2">
    <citation type="journal article" date="2015" name="Fish Shellfish Immunol.">
        <title>Early steps in the European eel (Anguilla anguilla)-Vibrio vulnificus interaction in the gills: Role of the RtxA13 toxin.</title>
        <authorList>
            <person name="Callol A."/>
            <person name="Pajuelo D."/>
            <person name="Ebbesson L."/>
            <person name="Teles M."/>
            <person name="MacKenzie S."/>
            <person name="Amaro C."/>
        </authorList>
    </citation>
    <scope>NUCLEOTIDE SEQUENCE</scope>
</reference>